<keyword evidence="1" id="KW-0812">Transmembrane</keyword>
<feature type="transmembrane region" description="Helical" evidence="1">
    <location>
        <begin position="113"/>
        <end position="138"/>
    </location>
</feature>
<organism evidence="2 3">
    <name type="scientific">Actinomyces oris</name>
    <dbReference type="NCBI Taxonomy" id="544580"/>
    <lineage>
        <taxon>Bacteria</taxon>
        <taxon>Bacillati</taxon>
        <taxon>Actinomycetota</taxon>
        <taxon>Actinomycetes</taxon>
        <taxon>Actinomycetales</taxon>
        <taxon>Actinomycetaceae</taxon>
        <taxon>Actinomyces</taxon>
    </lineage>
</organism>
<dbReference type="EMBL" id="MSGO01000011">
    <property type="protein sequence ID" value="OLL15367.1"/>
    <property type="molecule type" value="Genomic_DNA"/>
</dbReference>
<keyword evidence="1" id="KW-1133">Transmembrane helix</keyword>
<protein>
    <submittedName>
        <fullName evidence="2">Uncharacterized protein</fullName>
    </submittedName>
</protein>
<reference evidence="2 3" key="1">
    <citation type="submission" date="2016-12" db="EMBL/GenBank/DDBJ databases">
        <title>Genomic comparison of strains in the 'Actinomyces naeslundii' group.</title>
        <authorList>
            <person name="Mughal S.R."/>
            <person name="Do T."/>
            <person name="Gilbert S.C."/>
            <person name="Witherden E.A."/>
            <person name="Didelot X."/>
            <person name="Beighton D."/>
        </authorList>
    </citation>
    <scope>NUCLEOTIDE SEQUENCE [LARGE SCALE GENOMIC DNA]</scope>
    <source>
        <strain evidence="2 3">S64C</strain>
    </source>
</reference>
<keyword evidence="1" id="KW-0472">Membrane</keyword>
<accession>A0A1Q8I2T7</accession>
<feature type="transmembrane region" description="Helical" evidence="1">
    <location>
        <begin position="86"/>
        <end position="107"/>
    </location>
</feature>
<dbReference type="AlphaFoldDB" id="A0A1Q8I2T7"/>
<sequence>MGDTDRDVLLDDEHTWSPLLLVVGAVLQVVSLVLAFLVMLNVPDLVDDAVESAQSVVGTVTWLNGLSAFVASLLAMFVVRRRLRSVAMLVVHSVVPAAVVSAINIVPTYAVRGWLSVLVVIIFAAVASIIASLVYAFLLRRGDYF</sequence>
<evidence type="ECO:0000256" key="1">
    <source>
        <dbReference type="SAM" id="Phobius"/>
    </source>
</evidence>
<name>A0A1Q8I2T7_9ACTO</name>
<feature type="transmembrane region" description="Helical" evidence="1">
    <location>
        <begin position="60"/>
        <end position="79"/>
    </location>
</feature>
<evidence type="ECO:0000313" key="2">
    <source>
        <dbReference type="EMBL" id="OLL15367.1"/>
    </source>
</evidence>
<gene>
    <name evidence="2" type="ORF">BKH32_03380</name>
</gene>
<proteinExistence type="predicted"/>
<feature type="transmembrane region" description="Helical" evidence="1">
    <location>
        <begin position="19"/>
        <end position="40"/>
    </location>
</feature>
<comment type="caution">
    <text evidence="2">The sequence shown here is derived from an EMBL/GenBank/DDBJ whole genome shotgun (WGS) entry which is preliminary data.</text>
</comment>
<evidence type="ECO:0000313" key="3">
    <source>
        <dbReference type="Proteomes" id="UP000185736"/>
    </source>
</evidence>
<dbReference type="Proteomes" id="UP000185736">
    <property type="component" value="Unassembled WGS sequence"/>
</dbReference>